<keyword evidence="1" id="KW-0547">Nucleotide-binding</keyword>
<dbReference type="InterPro" id="IPR005501">
    <property type="entry name" value="LamB/YcsF/PxpA-like"/>
</dbReference>
<keyword evidence="1" id="KW-0067">ATP-binding</keyword>
<dbReference type="SUPFAM" id="SSF88713">
    <property type="entry name" value="Glycoside hydrolase/deacetylase"/>
    <property type="match status" value="1"/>
</dbReference>
<dbReference type="AlphaFoldDB" id="A0A939HLM7"/>
<protein>
    <recommendedName>
        <fullName evidence="1">5-oxoprolinase subunit A</fullName>
        <shortName evidence="1">5-OPase subunit A</shortName>
        <ecNumber evidence="1">3.5.2.9</ecNumber>
    </recommendedName>
    <alternativeName>
        <fullName evidence="1">5-oxoprolinase (ATP-hydrolyzing) subunit A</fullName>
    </alternativeName>
</protein>
<dbReference type="InterPro" id="IPR011330">
    <property type="entry name" value="Glyco_hydro/deAcase_b/a-brl"/>
</dbReference>
<evidence type="ECO:0000256" key="1">
    <source>
        <dbReference type="HAMAP-Rule" id="MF_00691"/>
    </source>
</evidence>
<reference evidence="2" key="1">
    <citation type="submission" date="2021-03" db="EMBL/GenBank/DDBJ databases">
        <title>The complete genome sequence of Acetobacter sp. TBRC 12339.</title>
        <authorList>
            <person name="Charoenyingcharoen P."/>
            <person name="Yukphan P."/>
        </authorList>
    </citation>
    <scope>NUCLEOTIDE SEQUENCE</scope>
    <source>
        <strain evidence="2">TBRC 12339</strain>
    </source>
</reference>
<sequence>MTQTGQHEVDLNADLGEGFGCYKIGDDDAMLSIVTSANVACGFHAGDPEIMAATFRKAKELGVRIGAHPGFPDLWGFGRRVMPFSPAEIERLVAYQVGAAMGMAAYSGESLRYVKPHGSLGNLTESNTDIAEAVARAIHAVDPKLPVLAIAGGQLDLCARARNMTVFSEIFADRGYTEEGRLVSRKLPGALIHDPEYAAARAVRMVQTGAVETLSGAMVPVRIDSICVHGDNAHSVEVARRVREALVAAGIAVRAFC</sequence>
<dbReference type="GO" id="GO:0017168">
    <property type="term" value="F:5-oxoprolinase (ATP-hydrolyzing) activity"/>
    <property type="evidence" value="ECO:0007669"/>
    <property type="project" value="UniProtKB-UniRule"/>
</dbReference>
<dbReference type="EC" id="3.5.2.9" evidence="1"/>
<dbReference type="GO" id="GO:0005975">
    <property type="term" value="P:carbohydrate metabolic process"/>
    <property type="evidence" value="ECO:0007669"/>
    <property type="project" value="InterPro"/>
</dbReference>
<gene>
    <name evidence="1" type="primary">pxpA</name>
    <name evidence="2" type="ORF">J2D77_11455</name>
</gene>
<organism evidence="2 3">
    <name type="scientific">Acetobacter garciniae</name>
    <dbReference type="NCBI Taxonomy" id="2817435"/>
    <lineage>
        <taxon>Bacteria</taxon>
        <taxon>Pseudomonadati</taxon>
        <taxon>Pseudomonadota</taxon>
        <taxon>Alphaproteobacteria</taxon>
        <taxon>Acetobacterales</taxon>
        <taxon>Acetobacteraceae</taxon>
        <taxon>Acetobacter</taxon>
    </lineage>
</organism>
<dbReference type="CDD" id="cd10787">
    <property type="entry name" value="LamB_YcsF_like"/>
    <property type="match status" value="1"/>
</dbReference>
<proteinExistence type="inferred from homology"/>
<name>A0A939HLM7_9PROT</name>
<keyword evidence="1" id="KW-0378">Hydrolase</keyword>
<comment type="catalytic activity">
    <reaction evidence="1">
        <text>5-oxo-L-proline + ATP + 2 H2O = L-glutamate + ADP + phosphate + H(+)</text>
        <dbReference type="Rhea" id="RHEA:10348"/>
        <dbReference type="ChEBI" id="CHEBI:15377"/>
        <dbReference type="ChEBI" id="CHEBI:15378"/>
        <dbReference type="ChEBI" id="CHEBI:29985"/>
        <dbReference type="ChEBI" id="CHEBI:30616"/>
        <dbReference type="ChEBI" id="CHEBI:43474"/>
        <dbReference type="ChEBI" id="CHEBI:58402"/>
        <dbReference type="ChEBI" id="CHEBI:456216"/>
        <dbReference type="EC" id="3.5.2.9"/>
    </reaction>
</comment>
<dbReference type="Gene3D" id="3.20.20.370">
    <property type="entry name" value="Glycoside hydrolase/deacetylase"/>
    <property type="match status" value="1"/>
</dbReference>
<dbReference type="HAMAP" id="MF_00691">
    <property type="entry name" value="PxpA"/>
    <property type="match status" value="1"/>
</dbReference>
<evidence type="ECO:0000313" key="2">
    <source>
        <dbReference type="EMBL" id="MBO1325772.1"/>
    </source>
</evidence>
<dbReference type="NCBIfam" id="NF003814">
    <property type="entry name" value="PRK05406.1-3"/>
    <property type="match status" value="1"/>
</dbReference>
<dbReference type="Pfam" id="PF03746">
    <property type="entry name" value="LamB_YcsF"/>
    <property type="match status" value="1"/>
</dbReference>
<comment type="caution">
    <text evidence="2">The sequence shown here is derived from an EMBL/GenBank/DDBJ whole genome shotgun (WGS) entry which is preliminary data.</text>
</comment>
<comment type="similarity">
    <text evidence="1">Belongs to the LamB/PxpA family.</text>
</comment>
<evidence type="ECO:0000313" key="3">
    <source>
        <dbReference type="Proteomes" id="UP000664073"/>
    </source>
</evidence>
<dbReference type="EMBL" id="JAFVMH010000005">
    <property type="protein sequence ID" value="MBO1325772.1"/>
    <property type="molecule type" value="Genomic_DNA"/>
</dbReference>
<keyword evidence="3" id="KW-1185">Reference proteome</keyword>
<dbReference type="Proteomes" id="UP000664073">
    <property type="component" value="Unassembled WGS sequence"/>
</dbReference>
<dbReference type="GO" id="GO:0005524">
    <property type="term" value="F:ATP binding"/>
    <property type="evidence" value="ECO:0007669"/>
    <property type="project" value="UniProtKB-UniRule"/>
</dbReference>
<dbReference type="NCBIfam" id="NF003816">
    <property type="entry name" value="PRK05406.1-5"/>
    <property type="match status" value="1"/>
</dbReference>
<dbReference type="RefSeq" id="WP_207846415.1">
    <property type="nucleotide sequence ID" value="NZ_JAFVMH010000005.1"/>
</dbReference>
<dbReference type="PANTHER" id="PTHR30292">
    <property type="entry name" value="UNCHARACTERIZED PROTEIN YBGL-RELATED"/>
    <property type="match status" value="1"/>
</dbReference>
<dbReference type="PANTHER" id="PTHR30292:SF0">
    <property type="entry name" value="5-OXOPROLINASE SUBUNIT A"/>
    <property type="match status" value="1"/>
</dbReference>
<comment type="subunit">
    <text evidence="1">Forms a complex composed of PxpA, PxpB and PxpC.</text>
</comment>
<comment type="function">
    <text evidence="1">Catalyzes the cleavage of 5-oxoproline to form L-glutamate coupled to the hydrolysis of ATP to ADP and inorganic phosphate.</text>
</comment>
<accession>A0A939HLM7</accession>